<feature type="compositionally biased region" description="Basic and acidic residues" evidence="1">
    <location>
        <begin position="63"/>
        <end position="81"/>
    </location>
</feature>
<feature type="compositionally biased region" description="Low complexity" evidence="1">
    <location>
        <begin position="29"/>
        <end position="45"/>
    </location>
</feature>
<reference evidence="2 3" key="1">
    <citation type="submission" date="2013-10" db="EMBL/GenBank/DDBJ databases">
        <title>Salinisphaera halophila YIM 95161 Genome Sequencing.</title>
        <authorList>
            <person name="Lai Q."/>
            <person name="Li C."/>
            <person name="Shao Z."/>
        </authorList>
    </citation>
    <scope>NUCLEOTIDE SEQUENCE [LARGE SCALE GENOMIC DNA]</scope>
    <source>
        <strain evidence="2 3">YIM 95161</strain>
    </source>
</reference>
<protein>
    <submittedName>
        <fullName evidence="2">Uncharacterized protein</fullName>
    </submittedName>
</protein>
<sequence>MRSSGFATTPAGHAGWPGVPDVAARGDFGVVESAPAAGASGEASARGLSPTSSTRCGSTRPTADAREALARLHVDGDDHADTGPAPQRPLTAGPDNARAWHLPDENHQGPDETETTTAAFAHACSPGIRPACR</sequence>
<feature type="compositionally biased region" description="Polar residues" evidence="1">
    <location>
        <begin position="49"/>
        <end position="61"/>
    </location>
</feature>
<accession>A0A423PS38</accession>
<comment type="caution">
    <text evidence="2">The sequence shown here is derived from an EMBL/GenBank/DDBJ whole genome shotgun (WGS) entry which is preliminary data.</text>
</comment>
<organism evidence="2 3">
    <name type="scientific">Salinisphaera orenii YIM 95161</name>
    <dbReference type="NCBI Taxonomy" id="1051139"/>
    <lineage>
        <taxon>Bacteria</taxon>
        <taxon>Pseudomonadati</taxon>
        <taxon>Pseudomonadota</taxon>
        <taxon>Gammaproteobacteria</taxon>
        <taxon>Salinisphaerales</taxon>
        <taxon>Salinisphaeraceae</taxon>
        <taxon>Salinisphaera</taxon>
    </lineage>
</organism>
<name>A0A423PS38_9GAMM</name>
<dbReference type="Proteomes" id="UP000285123">
    <property type="component" value="Unassembled WGS sequence"/>
</dbReference>
<feature type="compositionally biased region" description="Basic and acidic residues" evidence="1">
    <location>
        <begin position="101"/>
        <end position="110"/>
    </location>
</feature>
<gene>
    <name evidence="2" type="ORF">SAHL_10110</name>
</gene>
<evidence type="ECO:0000256" key="1">
    <source>
        <dbReference type="SAM" id="MobiDB-lite"/>
    </source>
</evidence>
<evidence type="ECO:0000313" key="2">
    <source>
        <dbReference type="EMBL" id="ROO28429.1"/>
    </source>
</evidence>
<feature type="region of interest" description="Disordered" evidence="1">
    <location>
        <begin position="1"/>
        <end position="114"/>
    </location>
</feature>
<proteinExistence type="predicted"/>
<evidence type="ECO:0000313" key="3">
    <source>
        <dbReference type="Proteomes" id="UP000285123"/>
    </source>
</evidence>
<dbReference type="EMBL" id="AYKF01000087">
    <property type="protein sequence ID" value="ROO28429.1"/>
    <property type="molecule type" value="Genomic_DNA"/>
</dbReference>
<dbReference type="AlphaFoldDB" id="A0A423PS38"/>